<dbReference type="Gene3D" id="3.40.50.300">
    <property type="entry name" value="P-loop containing nucleotide triphosphate hydrolases"/>
    <property type="match status" value="1"/>
</dbReference>
<comment type="similarity">
    <text evidence="1">Belongs to the ABC transporter superfamily.</text>
</comment>
<evidence type="ECO:0000313" key="8">
    <source>
        <dbReference type="Proteomes" id="UP000002484"/>
    </source>
</evidence>
<dbReference type="STRING" id="298654.FraEuI1c_4140"/>
<keyword evidence="2" id="KW-0813">Transport</keyword>
<dbReference type="InterPro" id="IPR003593">
    <property type="entry name" value="AAA+_ATPase"/>
</dbReference>
<dbReference type="PANTHER" id="PTHR43820:SF4">
    <property type="entry name" value="HIGH-AFFINITY BRANCHED-CHAIN AMINO ACID TRANSPORT ATP-BINDING PROTEIN LIVF"/>
    <property type="match status" value="1"/>
</dbReference>
<organism evidence="7 8">
    <name type="scientific">Pseudofrankia inefficax (strain DSM 45817 / CECT 9037 / DDB 130130 / EuI1c)</name>
    <name type="common">Frankia inefficax</name>
    <dbReference type="NCBI Taxonomy" id="298654"/>
    <lineage>
        <taxon>Bacteria</taxon>
        <taxon>Bacillati</taxon>
        <taxon>Actinomycetota</taxon>
        <taxon>Actinomycetes</taxon>
        <taxon>Frankiales</taxon>
        <taxon>Frankiaceae</taxon>
        <taxon>Pseudofrankia</taxon>
    </lineage>
</organism>
<keyword evidence="3" id="KW-0547">Nucleotide-binding</keyword>
<evidence type="ECO:0000256" key="2">
    <source>
        <dbReference type="ARBA" id="ARBA00022448"/>
    </source>
</evidence>
<keyword evidence="8" id="KW-1185">Reference proteome</keyword>
<dbReference type="eggNOG" id="COG0410">
    <property type="taxonomic scope" value="Bacteria"/>
</dbReference>
<dbReference type="Proteomes" id="UP000002484">
    <property type="component" value="Chromosome"/>
</dbReference>
<protein>
    <submittedName>
        <fullName evidence="7">ABC transporter related protein</fullName>
    </submittedName>
</protein>
<dbReference type="AlphaFoldDB" id="E3J9C2"/>
<evidence type="ECO:0000256" key="5">
    <source>
        <dbReference type="ARBA" id="ARBA00022970"/>
    </source>
</evidence>
<feature type="domain" description="ABC transporter" evidence="6">
    <location>
        <begin position="22"/>
        <end position="249"/>
    </location>
</feature>
<evidence type="ECO:0000313" key="7">
    <source>
        <dbReference type="EMBL" id="ADP82141.1"/>
    </source>
</evidence>
<dbReference type="InterPro" id="IPR052156">
    <property type="entry name" value="BCAA_Transport_ATP-bd_LivF"/>
</dbReference>
<dbReference type="SMART" id="SM00382">
    <property type="entry name" value="AAA"/>
    <property type="match status" value="1"/>
</dbReference>
<dbReference type="Pfam" id="PF00005">
    <property type="entry name" value="ABC_tran"/>
    <property type="match status" value="1"/>
</dbReference>
<name>E3J9C2_PSEI1</name>
<dbReference type="GO" id="GO:0016887">
    <property type="term" value="F:ATP hydrolysis activity"/>
    <property type="evidence" value="ECO:0007669"/>
    <property type="project" value="InterPro"/>
</dbReference>
<keyword evidence="4" id="KW-0067">ATP-binding</keyword>
<dbReference type="PROSITE" id="PS50893">
    <property type="entry name" value="ABC_TRANSPORTER_2"/>
    <property type="match status" value="1"/>
</dbReference>
<keyword evidence="5" id="KW-0029">Amino-acid transport</keyword>
<sequence length="261" mass="27027">MTSPTTTTDLADAATPAAGPRLACRGLAGGRGSSAVFRDVDLTVGAGEVLALLGPNGAGKSTLLLTLAGLLRAHSGDIAVDGEPLRPGRATAANRAGIVLVPDNRALFTSLTVEENLRVAAARSGPKPRSMLETFPDLEKRWRVPAGALSGGEQQMLALARALVQRPRVLLVDELSMGLAPLIVESLFAAISRIASGHGCAVVIVEQHVGLALKAADHAAVLNRGRIVLRDRAAELAAHPDRLEGAYLGTPPQPDHTPEQA</sequence>
<dbReference type="GO" id="GO:0005524">
    <property type="term" value="F:ATP binding"/>
    <property type="evidence" value="ECO:0007669"/>
    <property type="project" value="UniProtKB-KW"/>
</dbReference>
<dbReference type="PROSITE" id="PS00211">
    <property type="entry name" value="ABC_TRANSPORTER_1"/>
    <property type="match status" value="1"/>
</dbReference>
<evidence type="ECO:0000256" key="4">
    <source>
        <dbReference type="ARBA" id="ARBA00022840"/>
    </source>
</evidence>
<dbReference type="GO" id="GO:0015658">
    <property type="term" value="F:branched-chain amino acid transmembrane transporter activity"/>
    <property type="evidence" value="ECO:0007669"/>
    <property type="project" value="TreeGrafter"/>
</dbReference>
<dbReference type="InterPro" id="IPR003439">
    <property type="entry name" value="ABC_transporter-like_ATP-bd"/>
</dbReference>
<dbReference type="RefSeq" id="WP_013425259.1">
    <property type="nucleotide sequence ID" value="NC_014666.1"/>
</dbReference>
<reference evidence="7 8" key="1">
    <citation type="submission" date="2010-10" db="EMBL/GenBank/DDBJ databases">
        <title>Complete sequence of Frankia sp. EuI1c.</title>
        <authorList>
            <consortium name="US DOE Joint Genome Institute"/>
            <person name="Lucas S."/>
            <person name="Copeland A."/>
            <person name="Lapidus A."/>
            <person name="Cheng J.-F."/>
            <person name="Bruce D."/>
            <person name="Goodwin L."/>
            <person name="Pitluck S."/>
            <person name="Chertkov O."/>
            <person name="Detter J.C."/>
            <person name="Han C."/>
            <person name="Tapia R."/>
            <person name="Land M."/>
            <person name="Hauser L."/>
            <person name="Jeffries C."/>
            <person name="Kyrpides N."/>
            <person name="Ivanova N."/>
            <person name="Mikhailova N."/>
            <person name="Beauchemin N."/>
            <person name="Sen A."/>
            <person name="Sur S.A."/>
            <person name="Gtari M."/>
            <person name="Wall L."/>
            <person name="Tisa L."/>
            <person name="Woyke T."/>
        </authorList>
    </citation>
    <scope>NUCLEOTIDE SEQUENCE [LARGE SCALE GENOMIC DNA]</scope>
    <source>
        <strain evidence="8">DSM 45817 / CECT 9037 / EuI1c</strain>
    </source>
</reference>
<dbReference type="InParanoid" id="E3J9C2"/>
<dbReference type="InterPro" id="IPR027417">
    <property type="entry name" value="P-loop_NTPase"/>
</dbReference>
<dbReference type="PANTHER" id="PTHR43820">
    <property type="entry name" value="HIGH-AFFINITY BRANCHED-CHAIN AMINO ACID TRANSPORT ATP-BINDING PROTEIN LIVF"/>
    <property type="match status" value="1"/>
</dbReference>
<accession>E3J9C2</accession>
<proteinExistence type="inferred from homology"/>
<evidence type="ECO:0000259" key="6">
    <source>
        <dbReference type="PROSITE" id="PS50893"/>
    </source>
</evidence>
<dbReference type="EMBL" id="CP002299">
    <property type="protein sequence ID" value="ADP82141.1"/>
    <property type="molecule type" value="Genomic_DNA"/>
</dbReference>
<dbReference type="HOGENOM" id="CLU_000604_1_2_11"/>
<dbReference type="KEGG" id="fri:FraEuI1c_4140"/>
<gene>
    <name evidence="7" type="ordered locus">FraEuI1c_4140</name>
</gene>
<dbReference type="InterPro" id="IPR017871">
    <property type="entry name" value="ABC_transporter-like_CS"/>
</dbReference>
<evidence type="ECO:0000256" key="3">
    <source>
        <dbReference type="ARBA" id="ARBA00022741"/>
    </source>
</evidence>
<evidence type="ECO:0000256" key="1">
    <source>
        <dbReference type="ARBA" id="ARBA00005417"/>
    </source>
</evidence>
<dbReference type="GO" id="GO:0015807">
    <property type="term" value="P:L-amino acid transport"/>
    <property type="evidence" value="ECO:0007669"/>
    <property type="project" value="TreeGrafter"/>
</dbReference>
<dbReference type="SUPFAM" id="SSF52540">
    <property type="entry name" value="P-loop containing nucleoside triphosphate hydrolases"/>
    <property type="match status" value="1"/>
</dbReference>
<dbReference type="OrthoDB" id="9776369at2"/>